<feature type="compositionally biased region" description="Basic and acidic residues" evidence="1">
    <location>
        <begin position="82"/>
        <end position="99"/>
    </location>
</feature>
<evidence type="ECO:0000313" key="2">
    <source>
        <dbReference type="EMBL" id="KAK7461422.1"/>
    </source>
</evidence>
<gene>
    <name evidence="2" type="ORF">VKT23_008600</name>
</gene>
<accession>A0ABR1JHQ6</accession>
<sequence>MRYVENGSLQSAFSNSKNHKQLAPLAAHSVSDTGHYTGHHVTSPANELDFYPTPNSPLHEPGPSGSLHDDAPAAAPISTPEPRPDQPRYEPQPLDRLESRPSNGNPAQDVPNPDPNRRLDDTYDDFVSSIENIVLSQQYIKALRNATLENGELDDTILENLCDGLPAHTLDLDPETDCILILCIKIYFVKSQTVQGYTDTMKAIKEAYPDAELLSWDQVQQHVKTLSNVEPVKHDMCLNSCIAYTGPYADHDACPECYEAQYGDDGKPRQRFYTIPLGPQIQAMRRHPDMSKCMNYFYSRTQECLQEYREKGVVNDIDDLCAGTDIMQAIKDQCICENDTVLMISFDGCQLYRNKASDCWIYIWIIANFPPKYRYQKICVVAGAIIPGPQKPKNADSFIFPGLYHIAAINCNGILPVWDAYRNAKYSSWLFLLFGLADSPGMVYFNGMVGHNGKNGCRYWCGLVRRHKAGCLTYFPAMAKPDNYQIPGCNHPDMRYGTNHLTDSGLY</sequence>
<evidence type="ECO:0000256" key="1">
    <source>
        <dbReference type="SAM" id="MobiDB-lite"/>
    </source>
</evidence>
<organism evidence="2 3">
    <name type="scientific">Marasmiellus scandens</name>
    <dbReference type="NCBI Taxonomy" id="2682957"/>
    <lineage>
        <taxon>Eukaryota</taxon>
        <taxon>Fungi</taxon>
        <taxon>Dikarya</taxon>
        <taxon>Basidiomycota</taxon>
        <taxon>Agaricomycotina</taxon>
        <taxon>Agaricomycetes</taxon>
        <taxon>Agaricomycetidae</taxon>
        <taxon>Agaricales</taxon>
        <taxon>Marasmiineae</taxon>
        <taxon>Omphalotaceae</taxon>
        <taxon>Marasmiellus</taxon>
    </lineage>
</organism>
<protein>
    <submittedName>
        <fullName evidence="2">Uncharacterized protein</fullName>
    </submittedName>
</protein>
<feature type="region of interest" description="Disordered" evidence="1">
    <location>
        <begin position="34"/>
        <end position="120"/>
    </location>
</feature>
<reference evidence="2 3" key="1">
    <citation type="submission" date="2024-01" db="EMBL/GenBank/DDBJ databases">
        <title>A draft genome for the cacao thread blight pathogen Marasmiellus scandens.</title>
        <authorList>
            <person name="Baruah I.K."/>
            <person name="Leung J."/>
            <person name="Bukari Y."/>
            <person name="Amoako-Attah I."/>
            <person name="Meinhardt L.W."/>
            <person name="Bailey B.A."/>
            <person name="Cohen S.P."/>
        </authorList>
    </citation>
    <scope>NUCLEOTIDE SEQUENCE [LARGE SCALE GENOMIC DNA]</scope>
    <source>
        <strain evidence="2 3">GH-19</strain>
    </source>
</reference>
<evidence type="ECO:0000313" key="3">
    <source>
        <dbReference type="Proteomes" id="UP001498398"/>
    </source>
</evidence>
<dbReference type="EMBL" id="JBANRG010000013">
    <property type="protein sequence ID" value="KAK7461422.1"/>
    <property type="molecule type" value="Genomic_DNA"/>
</dbReference>
<comment type="caution">
    <text evidence="2">The sequence shown here is derived from an EMBL/GenBank/DDBJ whole genome shotgun (WGS) entry which is preliminary data.</text>
</comment>
<dbReference type="Pfam" id="PF02992">
    <property type="entry name" value="Transposase_21"/>
    <property type="match status" value="1"/>
</dbReference>
<dbReference type="Proteomes" id="UP001498398">
    <property type="component" value="Unassembled WGS sequence"/>
</dbReference>
<proteinExistence type="predicted"/>
<dbReference type="InterPro" id="IPR004242">
    <property type="entry name" value="Transposase_21"/>
</dbReference>
<name>A0ABR1JHQ6_9AGAR</name>
<keyword evidence="3" id="KW-1185">Reference proteome</keyword>